<name>A0ABS2WQ74_9BACT</name>
<dbReference type="PANTHER" id="PTHR45138:SF24">
    <property type="entry name" value="DIGUANYLATE CYCLASE DGCC-RELATED"/>
    <property type="match status" value="1"/>
</dbReference>
<dbReference type="CDD" id="cd01949">
    <property type="entry name" value="GGDEF"/>
    <property type="match status" value="1"/>
</dbReference>
<dbReference type="SUPFAM" id="SSF55073">
    <property type="entry name" value="Nucleotide cyclase"/>
    <property type="match status" value="1"/>
</dbReference>
<dbReference type="EMBL" id="JAFHKK010000004">
    <property type="protein sequence ID" value="MBN2963771.1"/>
    <property type="molecule type" value="Genomic_DNA"/>
</dbReference>
<accession>A0ABS2WQ74</accession>
<proteinExistence type="predicted"/>
<dbReference type="InterPro" id="IPR029787">
    <property type="entry name" value="Nucleotide_cyclase"/>
</dbReference>
<dbReference type="InterPro" id="IPR043128">
    <property type="entry name" value="Rev_trsase/Diguanyl_cyclase"/>
</dbReference>
<dbReference type="PROSITE" id="PS50887">
    <property type="entry name" value="GGDEF"/>
    <property type="match status" value="1"/>
</dbReference>
<dbReference type="InterPro" id="IPR050469">
    <property type="entry name" value="Diguanylate_Cyclase"/>
</dbReference>
<dbReference type="InterPro" id="IPR000160">
    <property type="entry name" value="GGDEF_dom"/>
</dbReference>
<dbReference type="EC" id="2.7.7.65" evidence="1"/>
<evidence type="ECO:0000259" key="3">
    <source>
        <dbReference type="PROSITE" id="PS50887"/>
    </source>
</evidence>
<dbReference type="SMART" id="SM00267">
    <property type="entry name" value="GGDEF"/>
    <property type="match status" value="1"/>
</dbReference>
<evidence type="ECO:0000313" key="4">
    <source>
        <dbReference type="EMBL" id="MBN2963771.1"/>
    </source>
</evidence>
<feature type="domain" description="GGDEF" evidence="3">
    <location>
        <begin position="138"/>
        <end position="264"/>
    </location>
</feature>
<dbReference type="Proteomes" id="UP000703590">
    <property type="component" value="Unassembled WGS sequence"/>
</dbReference>
<dbReference type="RefSeq" id="WP_205458210.1">
    <property type="nucleotide sequence ID" value="NZ_JAFHKK010000004.1"/>
</dbReference>
<keyword evidence="5" id="KW-1185">Reference proteome</keyword>
<keyword evidence="2" id="KW-0175">Coiled coil</keyword>
<evidence type="ECO:0000256" key="1">
    <source>
        <dbReference type="ARBA" id="ARBA00012528"/>
    </source>
</evidence>
<protein>
    <recommendedName>
        <fullName evidence="1">diguanylate cyclase</fullName>
        <ecNumber evidence="1">2.7.7.65</ecNumber>
    </recommendedName>
</protein>
<gene>
    <name evidence="4" type="ORF">JWV37_03170</name>
</gene>
<reference evidence="4" key="2">
    <citation type="submission" date="2021-02" db="EMBL/GenBank/DDBJ databases">
        <authorList>
            <person name="Merkel A.Y."/>
        </authorList>
    </citation>
    <scope>NUCLEOTIDE SEQUENCE</scope>
    <source>
        <strain evidence="4">T05b</strain>
    </source>
</reference>
<dbReference type="Pfam" id="PF00990">
    <property type="entry name" value="GGDEF"/>
    <property type="match status" value="1"/>
</dbReference>
<organism evidence="4 5">
    <name type="scientific">Sulfurospirillum tamanense</name>
    <dbReference type="NCBI Taxonomy" id="2813362"/>
    <lineage>
        <taxon>Bacteria</taxon>
        <taxon>Pseudomonadati</taxon>
        <taxon>Campylobacterota</taxon>
        <taxon>Epsilonproteobacteria</taxon>
        <taxon>Campylobacterales</taxon>
        <taxon>Sulfurospirillaceae</taxon>
        <taxon>Sulfurospirillum</taxon>
    </lineage>
</organism>
<dbReference type="PANTHER" id="PTHR45138">
    <property type="entry name" value="REGULATORY COMPONENTS OF SENSORY TRANSDUCTION SYSTEM"/>
    <property type="match status" value="1"/>
</dbReference>
<comment type="caution">
    <text evidence="4">The sequence shown here is derived from an EMBL/GenBank/DDBJ whole genome shotgun (WGS) entry which is preliminary data.</text>
</comment>
<evidence type="ECO:0000256" key="2">
    <source>
        <dbReference type="SAM" id="Coils"/>
    </source>
</evidence>
<dbReference type="Gene3D" id="3.30.70.270">
    <property type="match status" value="1"/>
</dbReference>
<dbReference type="NCBIfam" id="TIGR00254">
    <property type="entry name" value="GGDEF"/>
    <property type="match status" value="1"/>
</dbReference>
<evidence type="ECO:0000313" key="5">
    <source>
        <dbReference type="Proteomes" id="UP000703590"/>
    </source>
</evidence>
<reference evidence="4" key="1">
    <citation type="submission" date="2021-02" db="EMBL/GenBank/DDBJ databases">
        <title>Sulfurospirillum tamanensis sp. nov.</title>
        <authorList>
            <person name="Frolova A."/>
            <person name="Merkel A."/>
            <person name="Slobodkin A."/>
        </authorList>
    </citation>
    <scope>NUCLEOTIDE SEQUENCE</scope>
    <source>
        <strain evidence="4">T05b</strain>
    </source>
</reference>
<feature type="coiled-coil region" evidence="2">
    <location>
        <begin position="62"/>
        <end position="111"/>
    </location>
</feature>
<sequence length="264" mass="30577">MNKDLQELTDDTIREIRKLEIVLPEIYRDIFYAMAKKRGITINEDDKEEALTYALVKIQKLSQETQKSAHELQEHVAQAQEAVENRDDEALHTIQDDLMALEKKIKRLQHEIYLDSLTGMFNRRWLFEKFLDDNTFTCKGSFAFLDINDFKSVNDSYGHETGDKVLQVLARVLQKMENVSVVRFAGDEFVIVSIVHSSEKLHQMLSTVYKNLKSTPLKTGEQKFFVSFSYGVSDFDTGDTFSDVYIRVDALIYQDKANHKAEKV</sequence>